<dbReference type="OrthoDB" id="3781969at2"/>
<dbReference type="AlphaFoldDB" id="V2TDT9"/>
<dbReference type="PATRIC" id="fig|1392540.3.peg.2480"/>
<dbReference type="EMBL" id="AYER01000018">
    <property type="protein sequence ID" value="ESK35847.1"/>
    <property type="molecule type" value="Genomic_DNA"/>
</dbReference>
<reference evidence="1 2" key="1">
    <citation type="submission" date="2013-10" db="EMBL/GenBank/DDBJ databases">
        <title>The Genome Sequence of Acinetobacter nectaris CIP 110549.</title>
        <authorList>
            <consortium name="The Broad Institute Genomics Platform"/>
            <consortium name="The Broad Institute Genome Sequencing Center for Infectious Disease"/>
            <person name="Cerqueira G."/>
            <person name="Feldgarden M."/>
            <person name="Courvalin P."/>
            <person name="Grillot-Courvalin C."/>
            <person name="Clermont D."/>
            <person name="Rocha E."/>
            <person name="Yoon E.-J."/>
            <person name="Nemec A."/>
            <person name="Young S.K."/>
            <person name="Zeng Q."/>
            <person name="Gargeya S."/>
            <person name="Fitzgerald M."/>
            <person name="Abouelleil A."/>
            <person name="Alvarado L."/>
            <person name="Berlin A.M."/>
            <person name="Chapman S.B."/>
            <person name="Gainer-Dewar J."/>
            <person name="Goldberg J."/>
            <person name="Gnerre S."/>
            <person name="Griggs A."/>
            <person name="Gujja S."/>
            <person name="Hansen M."/>
            <person name="Howarth C."/>
            <person name="Imamovic A."/>
            <person name="Ireland A."/>
            <person name="Larimer J."/>
            <person name="McCowan C."/>
            <person name="Murphy C."/>
            <person name="Pearson M."/>
            <person name="Poon T.W."/>
            <person name="Priest M."/>
            <person name="Roberts A."/>
            <person name="Saif S."/>
            <person name="Shea T."/>
            <person name="Sykes S."/>
            <person name="Wortman J."/>
            <person name="Nusbaum C."/>
            <person name="Birren B."/>
        </authorList>
    </citation>
    <scope>NUCLEOTIDE SEQUENCE [LARGE SCALE GENOMIC DNA]</scope>
    <source>
        <strain evidence="1 2">CIP 110549</strain>
    </source>
</reference>
<dbReference type="STRING" id="1392540.P256_02582"/>
<dbReference type="Proteomes" id="UP000023785">
    <property type="component" value="Unassembled WGS sequence"/>
</dbReference>
<accession>V2TDT9</accession>
<name>V2TDT9_9GAMM</name>
<evidence type="ECO:0008006" key="3">
    <source>
        <dbReference type="Google" id="ProtNLM"/>
    </source>
</evidence>
<gene>
    <name evidence="1" type="ORF">P256_02582</name>
</gene>
<keyword evidence="2" id="KW-1185">Reference proteome</keyword>
<protein>
    <recommendedName>
        <fullName evidence="3">Roadblock/LAMTOR2 domain-containing protein</fullName>
    </recommendedName>
</protein>
<evidence type="ECO:0000313" key="2">
    <source>
        <dbReference type="Proteomes" id="UP000023785"/>
    </source>
</evidence>
<comment type="caution">
    <text evidence="1">The sequence shown here is derived from an EMBL/GenBank/DDBJ whole genome shotgun (WGS) entry which is preliminary data.</text>
</comment>
<proteinExistence type="predicted"/>
<dbReference type="SUPFAM" id="SSF103196">
    <property type="entry name" value="Roadblock/LC7 domain"/>
    <property type="match status" value="1"/>
</dbReference>
<dbReference type="HOGENOM" id="CLU_139202_2_1_6"/>
<sequence length="118" mass="13573">MAFILDFLSSRIDGFLAASILDSESSLPLITENHGKFDLDIFTAMSAKFLRMQNEIVNLLAAEKVEGIQVSSLEHYHIIHPLKEYPTLFLYIILEKKLANLGMVYITIKEFEEKYNFI</sequence>
<dbReference type="RefSeq" id="WP_023272868.1">
    <property type="nucleotide sequence ID" value="NZ_KI530716.1"/>
</dbReference>
<organism evidence="1 2">
    <name type="scientific">Acinetobacter nectaris CIP 110549</name>
    <dbReference type="NCBI Taxonomy" id="1392540"/>
    <lineage>
        <taxon>Bacteria</taxon>
        <taxon>Pseudomonadati</taxon>
        <taxon>Pseudomonadota</taxon>
        <taxon>Gammaproteobacteria</taxon>
        <taxon>Moraxellales</taxon>
        <taxon>Moraxellaceae</taxon>
        <taxon>Acinetobacter</taxon>
    </lineage>
</organism>
<evidence type="ECO:0000313" key="1">
    <source>
        <dbReference type="EMBL" id="ESK35847.1"/>
    </source>
</evidence>